<dbReference type="Pfam" id="PF06115">
    <property type="entry name" value="DUF956"/>
    <property type="match status" value="1"/>
</dbReference>
<sequence>MAQSQNTRVEYTERASFLSGLGTYGDVMVGDRAFEFYNERNRDDFVQIPWDEVDYVAAEVLPGKKISRFAIFIKDGNKFVFSTRNNKATLRAVREHVDASRIQRSPSLLDVLKAGVRAIPKIPSMIRHEK</sequence>
<dbReference type="AlphaFoldDB" id="A0A3G9JY68"/>
<evidence type="ECO:0000313" key="2">
    <source>
        <dbReference type="Proteomes" id="UP000273154"/>
    </source>
</evidence>
<evidence type="ECO:0000313" key="1">
    <source>
        <dbReference type="EMBL" id="BBH50343.1"/>
    </source>
</evidence>
<dbReference type="RefSeq" id="WP_126422095.1">
    <property type="nucleotide sequence ID" value="NZ_AP019367.1"/>
</dbReference>
<dbReference type="EMBL" id="AP019367">
    <property type="protein sequence ID" value="BBH50343.1"/>
    <property type="molecule type" value="Genomic_DNA"/>
</dbReference>
<dbReference type="InterPro" id="IPR010360">
    <property type="entry name" value="DUF956"/>
</dbReference>
<name>A0A3G9JY68_9ACTN</name>
<dbReference type="GeneID" id="88849065"/>
<gene>
    <name evidence="1" type="primary">yrgE</name>
    <name evidence="1" type="ORF">Pcatena_09300</name>
</gene>
<accession>A0A3G9JY68</accession>
<proteinExistence type="predicted"/>
<dbReference type="KEGG" id="pcat:Pcatena_09300"/>
<reference evidence="2" key="1">
    <citation type="submission" date="2018-11" db="EMBL/GenBank/DDBJ databases">
        <title>Comparative genomics of Parolsenella catena and Libanicoccus massiliensis: Reclassification of Libanicoccus massiliensis as Parolsenella massiliensis comb. nov.</title>
        <authorList>
            <person name="Sakamoto M."/>
            <person name="Ikeyama N."/>
            <person name="Murakami T."/>
            <person name="Mori H."/>
            <person name="Yuki M."/>
            <person name="Ohkuma M."/>
        </authorList>
    </citation>
    <scope>NUCLEOTIDE SEQUENCE [LARGE SCALE GENOMIC DNA]</scope>
    <source>
        <strain evidence="2">JCM 31932</strain>
    </source>
</reference>
<protein>
    <recommendedName>
        <fullName evidence="3">DUF956 family protein</fullName>
    </recommendedName>
</protein>
<keyword evidence="2" id="KW-1185">Reference proteome</keyword>
<evidence type="ECO:0008006" key="3">
    <source>
        <dbReference type="Google" id="ProtNLM"/>
    </source>
</evidence>
<dbReference type="Proteomes" id="UP000273154">
    <property type="component" value="Chromosome"/>
</dbReference>
<organism evidence="1 2">
    <name type="scientific">Parolsenella catena</name>
    <dbReference type="NCBI Taxonomy" id="2003188"/>
    <lineage>
        <taxon>Bacteria</taxon>
        <taxon>Bacillati</taxon>
        <taxon>Actinomycetota</taxon>
        <taxon>Coriobacteriia</taxon>
        <taxon>Coriobacteriales</taxon>
        <taxon>Atopobiaceae</taxon>
        <taxon>Parolsenella</taxon>
    </lineage>
</organism>
<dbReference type="OrthoDB" id="1646215at2"/>